<reference evidence="2 3" key="1">
    <citation type="journal article" date="2013" name="Nat. Commun.">
        <title>The evolution and pathogenic mechanisms of the rice sheath blight pathogen.</title>
        <authorList>
            <person name="Zheng A."/>
            <person name="Lin R."/>
            <person name="Xu L."/>
            <person name="Qin P."/>
            <person name="Tang C."/>
            <person name="Ai P."/>
            <person name="Zhang D."/>
            <person name="Liu Y."/>
            <person name="Sun Z."/>
            <person name="Feng H."/>
            <person name="Wang Y."/>
            <person name="Chen Y."/>
            <person name="Liang X."/>
            <person name="Fu R."/>
            <person name="Li Q."/>
            <person name="Zhang J."/>
            <person name="Yu X."/>
            <person name="Xie Z."/>
            <person name="Ding L."/>
            <person name="Guan P."/>
            <person name="Tang J."/>
            <person name="Liang Y."/>
            <person name="Wang S."/>
            <person name="Deng Q."/>
            <person name="Li S."/>
            <person name="Zhu J."/>
            <person name="Wang L."/>
            <person name="Liu H."/>
            <person name="Li P."/>
        </authorList>
    </citation>
    <scope>NUCLEOTIDE SEQUENCE [LARGE SCALE GENOMIC DNA]</scope>
    <source>
        <strain evidence="3">AG-1 IA</strain>
    </source>
</reference>
<evidence type="ECO:0000313" key="3">
    <source>
        <dbReference type="Proteomes" id="UP000011668"/>
    </source>
</evidence>
<evidence type="ECO:0000313" key="2">
    <source>
        <dbReference type="EMBL" id="ELU37393.1"/>
    </source>
</evidence>
<feature type="signal peptide" evidence="1">
    <location>
        <begin position="1"/>
        <end position="19"/>
    </location>
</feature>
<organism evidence="2 3">
    <name type="scientific">Thanatephorus cucumeris (strain AG1-IA)</name>
    <name type="common">Rice sheath blight fungus</name>
    <name type="synonym">Rhizoctonia solani</name>
    <dbReference type="NCBI Taxonomy" id="983506"/>
    <lineage>
        <taxon>Eukaryota</taxon>
        <taxon>Fungi</taxon>
        <taxon>Dikarya</taxon>
        <taxon>Basidiomycota</taxon>
        <taxon>Agaricomycotina</taxon>
        <taxon>Agaricomycetes</taxon>
        <taxon>Cantharellales</taxon>
        <taxon>Ceratobasidiaceae</taxon>
        <taxon>Rhizoctonia</taxon>
        <taxon>Rhizoctonia solani AG-1</taxon>
    </lineage>
</organism>
<gene>
    <name evidence="2" type="ORF">AG1IA_08577</name>
</gene>
<evidence type="ECO:0000256" key="1">
    <source>
        <dbReference type="SAM" id="SignalP"/>
    </source>
</evidence>
<feature type="chain" id="PRO_5003997047" evidence="1">
    <location>
        <begin position="20"/>
        <end position="49"/>
    </location>
</feature>
<proteinExistence type="predicted"/>
<comment type="caution">
    <text evidence="2">The sequence shown here is derived from an EMBL/GenBank/DDBJ whole genome shotgun (WGS) entry which is preliminary data.</text>
</comment>
<protein>
    <submittedName>
        <fullName evidence="2">Uncharacterized protein</fullName>
    </submittedName>
</protein>
<dbReference type="Proteomes" id="UP000011668">
    <property type="component" value="Unassembled WGS sequence"/>
</dbReference>
<dbReference type="AlphaFoldDB" id="L8WKQ7"/>
<keyword evidence="1" id="KW-0732">Signal</keyword>
<name>L8WKQ7_THACA</name>
<dbReference type="EMBL" id="AFRT01002674">
    <property type="protein sequence ID" value="ELU37393.1"/>
    <property type="molecule type" value="Genomic_DNA"/>
</dbReference>
<dbReference type="HOGENOM" id="CLU_3143992_0_0_1"/>
<accession>L8WKQ7</accession>
<sequence>MRCQSWRPSCLCLIRLNHSLIFVTCTDRYLDPSHPVKRAECSCTVPVSF</sequence>
<keyword evidence="3" id="KW-1185">Reference proteome</keyword>